<evidence type="ECO:0000313" key="13">
    <source>
        <dbReference type="EMBL" id="MCW4472266.1"/>
    </source>
</evidence>
<evidence type="ECO:0000259" key="12">
    <source>
        <dbReference type="Pfam" id="PF00561"/>
    </source>
</evidence>
<keyword evidence="6" id="KW-0031">Aminopeptidase</keyword>
<dbReference type="Proteomes" id="UP001209922">
    <property type="component" value="Unassembled WGS sequence"/>
</dbReference>
<dbReference type="EMBL" id="JAPCHY010000004">
    <property type="protein sequence ID" value="MCW4472266.1"/>
    <property type="molecule type" value="Genomic_DNA"/>
</dbReference>
<evidence type="ECO:0000256" key="9">
    <source>
        <dbReference type="ARBA" id="ARBA00022801"/>
    </source>
</evidence>
<dbReference type="EC" id="3.4.11.5" evidence="4"/>
<feature type="domain" description="AB hydrolase-1" evidence="12">
    <location>
        <begin position="73"/>
        <end position="345"/>
    </location>
</feature>
<dbReference type="Gene3D" id="3.40.50.1820">
    <property type="entry name" value="alpha/beta hydrolase"/>
    <property type="match status" value="1"/>
</dbReference>
<dbReference type="PANTHER" id="PTHR43722:SF1">
    <property type="entry name" value="PROLINE IMINOPEPTIDASE"/>
    <property type="match status" value="1"/>
</dbReference>
<keyword evidence="14" id="KW-1185">Reference proteome</keyword>
<comment type="subcellular location">
    <subcellularLocation>
        <location evidence="2">Cytoplasm</location>
    </subcellularLocation>
</comment>
<keyword evidence="9 13" id="KW-0378">Hydrolase</keyword>
<keyword evidence="8" id="KW-0645">Protease</keyword>
<evidence type="ECO:0000256" key="8">
    <source>
        <dbReference type="ARBA" id="ARBA00022670"/>
    </source>
</evidence>
<dbReference type="InterPro" id="IPR029058">
    <property type="entry name" value="AB_hydrolase_fold"/>
</dbReference>
<dbReference type="InterPro" id="IPR002410">
    <property type="entry name" value="Peptidase_S33"/>
</dbReference>
<dbReference type="InterPro" id="IPR005944">
    <property type="entry name" value="Pro_iminopeptidase"/>
</dbReference>
<evidence type="ECO:0000256" key="10">
    <source>
        <dbReference type="ARBA" id="ARBA00029605"/>
    </source>
</evidence>
<protein>
    <recommendedName>
        <fullName evidence="5">Proline iminopeptidase</fullName>
        <ecNumber evidence="4">3.4.11.5</ecNumber>
    </recommendedName>
    <alternativeName>
        <fullName evidence="10">Prolyl aminopeptidase</fullName>
    </alternativeName>
</protein>
<name>A0ABT3JUV4_9XANT</name>
<evidence type="ECO:0000313" key="14">
    <source>
        <dbReference type="Proteomes" id="UP001209922"/>
    </source>
</evidence>
<dbReference type="PANTHER" id="PTHR43722">
    <property type="entry name" value="PROLINE IMINOPEPTIDASE"/>
    <property type="match status" value="1"/>
</dbReference>
<keyword evidence="11" id="KW-0732">Signal</keyword>
<organism evidence="13 14">
    <name type="scientific">Xanthomonas chitinilytica</name>
    <dbReference type="NCBI Taxonomy" id="2989819"/>
    <lineage>
        <taxon>Bacteria</taxon>
        <taxon>Pseudomonadati</taxon>
        <taxon>Pseudomonadota</taxon>
        <taxon>Gammaproteobacteria</taxon>
        <taxon>Lysobacterales</taxon>
        <taxon>Lysobacteraceae</taxon>
        <taxon>Xanthomonas</taxon>
    </lineage>
</organism>
<evidence type="ECO:0000256" key="1">
    <source>
        <dbReference type="ARBA" id="ARBA00001585"/>
    </source>
</evidence>
<dbReference type="GO" id="GO:0016787">
    <property type="term" value="F:hydrolase activity"/>
    <property type="evidence" value="ECO:0007669"/>
    <property type="project" value="UniProtKB-KW"/>
</dbReference>
<evidence type="ECO:0000256" key="11">
    <source>
        <dbReference type="SAM" id="SignalP"/>
    </source>
</evidence>
<gene>
    <name evidence="13" type="ORF">OK345_07095</name>
</gene>
<proteinExistence type="inferred from homology"/>
<accession>A0ABT3JUV4</accession>
<comment type="caution">
    <text evidence="13">The sequence shown here is derived from an EMBL/GenBank/DDBJ whole genome shotgun (WGS) entry which is preliminary data.</text>
</comment>
<evidence type="ECO:0000256" key="2">
    <source>
        <dbReference type="ARBA" id="ARBA00004496"/>
    </source>
</evidence>
<evidence type="ECO:0000256" key="7">
    <source>
        <dbReference type="ARBA" id="ARBA00022490"/>
    </source>
</evidence>
<feature type="chain" id="PRO_5045053038" description="Proline iminopeptidase" evidence="11">
    <location>
        <begin position="21"/>
        <end position="373"/>
    </location>
</feature>
<reference evidence="13 14" key="1">
    <citation type="submission" date="2022-10" db="EMBL/GenBank/DDBJ databases">
        <title>Xanthomonas sp. H13-6.</title>
        <authorList>
            <person name="Liu X."/>
            <person name="Deng Z."/>
            <person name="Jiang Y."/>
            <person name="Yu T."/>
            <person name="Ai J."/>
        </authorList>
    </citation>
    <scope>NUCLEOTIDE SEQUENCE [LARGE SCALE GENOMIC DNA]</scope>
    <source>
        <strain evidence="13 14">H13-6</strain>
    </source>
</reference>
<dbReference type="PRINTS" id="PR00793">
    <property type="entry name" value="PROAMNOPTASE"/>
</dbReference>
<dbReference type="InterPro" id="IPR000073">
    <property type="entry name" value="AB_hydrolase_1"/>
</dbReference>
<comment type="catalytic activity">
    <reaction evidence="1">
        <text>Release of N-terminal proline from a peptide.</text>
        <dbReference type="EC" id="3.4.11.5"/>
    </reaction>
</comment>
<dbReference type="RefSeq" id="WP_265127220.1">
    <property type="nucleotide sequence ID" value="NZ_JAPCHY010000004.1"/>
</dbReference>
<evidence type="ECO:0000256" key="4">
    <source>
        <dbReference type="ARBA" id="ARBA00012568"/>
    </source>
</evidence>
<dbReference type="Pfam" id="PF00561">
    <property type="entry name" value="Abhydrolase_1"/>
    <property type="match status" value="1"/>
</dbReference>
<dbReference type="SUPFAM" id="SSF53474">
    <property type="entry name" value="alpha/beta-Hydrolases"/>
    <property type="match status" value="1"/>
</dbReference>
<keyword evidence="7" id="KW-0963">Cytoplasm</keyword>
<comment type="similarity">
    <text evidence="3">Belongs to the peptidase S33 family.</text>
</comment>
<evidence type="ECO:0000256" key="6">
    <source>
        <dbReference type="ARBA" id="ARBA00022438"/>
    </source>
</evidence>
<feature type="signal peptide" evidence="11">
    <location>
        <begin position="1"/>
        <end position="20"/>
    </location>
</feature>
<evidence type="ECO:0000256" key="3">
    <source>
        <dbReference type="ARBA" id="ARBA00010088"/>
    </source>
</evidence>
<evidence type="ECO:0000256" key="5">
    <source>
        <dbReference type="ARBA" id="ARBA00021843"/>
    </source>
</evidence>
<sequence length="373" mass="41361">MKNILPAVLMLAATIASAHAAECPDRSAYAPAREIVAELNRIVAPSGVQDSYKTRIGGIEQWLNVRGQDKANPLVLFVHGGPAAPITPSMWQFQRPLEEYFTIANWDQRGAGRSYGEASEAQVADSIHIEQYVADAIEVAEHLRQRYGKQKLILMGHSWGTVVGMHAALRRPDLFHAYVGIGQFIDSRENERISFEYGLQQARAHGNAKAIAELESIAPYPGDQPITRERIIVARTWPQYYGGLSAFRDNSDYYYRAPRLSPDYTDADRCAINDGNVLTLGRLLPELLEVDFSGVTAFPVPVVMLLGRHDYTTPSAPVAAWLEQVEAPYKQAVWFERSAHMMPWEEPGKTLVSLLQHVRPLAIDGETQAPGGG</sequence>